<evidence type="ECO:0000313" key="2">
    <source>
        <dbReference type="EMBL" id="KAH7117290.1"/>
    </source>
</evidence>
<keyword evidence="3" id="KW-1185">Reference proteome</keyword>
<dbReference type="AlphaFoldDB" id="A0A9P9IFB1"/>
<dbReference type="GO" id="GO:0016787">
    <property type="term" value="F:hydrolase activity"/>
    <property type="evidence" value="ECO:0007669"/>
    <property type="project" value="UniProtKB-KW"/>
</dbReference>
<dbReference type="PRINTS" id="PR00412">
    <property type="entry name" value="EPOXHYDRLASE"/>
</dbReference>
<dbReference type="OrthoDB" id="408373at2759"/>
<evidence type="ECO:0000313" key="3">
    <source>
        <dbReference type="Proteomes" id="UP000738349"/>
    </source>
</evidence>
<dbReference type="Pfam" id="PF00561">
    <property type="entry name" value="Abhydrolase_1"/>
    <property type="match status" value="1"/>
</dbReference>
<dbReference type="InterPro" id="IPR029058">
    <property type="entry name" value="AB_hydrolase_fold"/>
</dbReference>
<dbReference type="InterPro" id="IPR000073">
    <property type="entry name" value="AB_hydrolase_1"/>
</dbReference>
<dbReference type="EMBL" id="JAGMUV010000028">
    <property type="protein sequence ID" value="KAH7117290.1"/>
    <property type="molecule type" value="Genomic_DNA"/>
</dbReference>
<accession>A0A9P9IFB1</accession>
<dbReference type="PANTHER" id="PTHR43689">
    <property type="entry name" value="HYDROLASE"/>
    <property type="match status" value="1"/>
</dbReference>
<comment type="caution">
    <text evidence="2">The sequence shown here is derived from an EMBL/GenBank/DDBJ whole genome shotgun (WGS) entry which is preliminary data.</text>
</comment>
<protein>
    <submittedName>
        <fullName evidence="2">Alpha/Beta hydrolase protein</fullName>
    </submittedName>
</protein>
<keyword evidence="2" id="KW-0378">Hydrolase</keyword>
<feature type="domain" description="AB hydrolase-1" evidence="1">
    <location>
        <begin position="34"/>
        <end position="291"/>
    </location>
</feature>
<dbReference type="SUPFAM" id="SSF53474">
    <property type="entry name" value="alpha/beta-Hydrolases"/>
    <property type="match status" value="1"/>
</dbReference>
<dbReference type="Proteomes" id="UP000738349">
    <property type="component" value="Unassembled WGS sequence"/>
</dbReference>
<organism evidence="2 3">
    <name type="scientific">Dactylonectria macrodidyma</name>
    <dbReference type="NCBI Taxonomy" id="307937"/>
    <lineage>
        <taxon>Eukaryota</taxon>
        <taxon>Fungi</taxon>
        <taxon>Dikarya</taxon>
        <taxon>Ascomycota</taxon>
        <taxon>Pezizomycotina</taxon>
        <taxon>Sordariomycetes</taxon>
        <taxon>Hypocreomycetidae</taxon>
        <taxon>Hypocreales</taxon>
        <taxon>Nectriaceae</taxon>
        <taxon>Dactylonectria</taxon>
    </lineage>
</organism>
<proteinExistence type="predicted"/>
<evidence type="ECO:0000259" key="1">
    <source>
        <dbReference type="Pfam" id="PF00561"/>
    </source>
</evidence>
<dbReference type="InterPro" id="IPR000639">
    <property type="entry name" value="Epox_hydrolase-like"/>
</dbReference>
<sequence length="309" mass="33989">MPTFKSPVDGTSLYYRYYEPTPLPSASNPAQPLTLVLLHGWPMSSRMWDHLFMPLVHVHRFRVFAPDRRGFGNSDWNAGPASPTPAAGTVSWETLTGDLGTLLAALDIGPFAFVAASMGCPESILTYLSSAYVRANCRAFVWIGPNMPYNIRCDACPAAPLPYIWDFLSAGLGGPGAKAFAAEQLGGVFRLDLAGNELHERVLWFYERLVCQADPVALVRMPDIFRDDLVAELKRFGDLTGVEKTPIMVLHGDSDTGMPLEASGQVIKEILPWTDLRVYENAGHGLYLTHADRVLKDIIEVVARKPGEV</sequence>
<name>A0A9P9IFB1_9HYPO</name>
<dbReference type="PANTHER" id="PTHR43689:SF8">
    <property type="entry name" value="ALPHA_BETA-HYDROLASES SUPERFAMILY PROTEIN"/>
    <property type="match status" value="1"/>
</dbReference>
<dbReference type="Gene3D" id="3.40.50.1820">
    <property type="entry name" value="alpha/beta hydrolase"/>
    <property type="match status" value="1"/>
</dbReference>
<gene>
    <name evidence="2" type="ORF">EDB81DRAFT_668503</name>
</gene>
<reference evidence="2" key="1">
    <citation type="journal article" date="2021" name="Nat. Commun.">
        <title>Genetic determinants of endophytism in the Arabidopsis root mycobiome.</title>
        <authorList>
            <person name="Mesny F."/>
            <person name="Miyauchi S."/>
            <person name="Thiergart T."/>
            <person name="Pickel B."/>
            <person name="Atanasova L."/>
            <person name="Karlsson M."/>
            <person name="Huettel B."/>
            <person name="Barry K.W."/>
            <person name="Haridas S."/>
            <person name="Chen C."/>
            <person name="Bauer D."/>
            <person name="Andreopoulos W."/>
            <person name="Pangilinan J."/>
            <person name="LaButti K."/>
            <person name="Riley R."/>
            <person name="Lipzen A."/>
            <person name="Clum A."/>
            <person name="Drula E."/>
            <person name="Henrissat B."/>
            <person name="Kohler A."/>
            <person name="Grigoriev I.V."/>
            <person name="Martin F.M."/>
            <person name="Hacquard S."/>
        </authorList>
    </citation>
    <scope>NUCLEOTIDE SEQUENCE</scope>
    <source>
        <strain evidence="2">MPI-CAGE-AT-0147</strain>
    </source>
</reference>